<proteinExistence type="predicted"/>
<keyword evidence="1" id="KW-0732">Signal</keyword>
<dbReference type="Proteomes" id="UP001447188">
    <property type="component" value="Unassembled WGS sequence"/>
</dbReference>
<accession>A0ABR3GFM6</accession>
<evidence type="ECO:0000256" key="1">
    <source>
        <dbReference type="SAM" id="SignalP"/>
    </source>
</evidence>
<gene>
    <name evidence="2" type="ORF">Q9L58_006281</name>
</gene>
<dbReference type="EMBL" id="JBBBZM010000085">
    <property type="protein sequence ID" value="KAL0634764.1"/>
    <property type="molecule type" value="Genomic_DNA"/>
</dbReference>
<evidence type="ECO:0000313" key="3">
    <source>
        <dbReference type="Proteomes" id="UP001447188"/>
    </source>
</evidence>
<keyword evidence="3" id="KW-1185">Reference proteome</keyword>
<organism evidence="2 3">
    <name type="scientific">Discina gigas</name>
    <dbReference type="NCBI Taxonomy" id="1032678"/>
    <lineage>
        <taxon>Eukaryota</taxon>
        <taxon>Fungi</taxon>
        <taxon>Dikarya</taxon>
        <taxon>Ascomycota</taxon>
        <taxon>Pezizomycotina</taxon>
        <taxon>Pezizomycetes</taxon>
        <taxon>Pezizales</taxon>
        <taxon>Discinaceae</taxon>
        <taxon>Discina</taxon>
    </lineage>
</organism>
<name>A0ABR3GFM6_9PEZI</name>
<feature type="signal peptide" evidence="1">
    <location>
        <begin position="1"/>
        <end position="19"/>
    </location>
</feature>
<sequence length="233" mass="24917">MKSLIAISVTLVMATLSGAVPIAEPQTTEFPTPSNTTTDAPVPTTTTSVPVFSPSSLASYQQPVVLPNGVECIAPYLVMAMSEAKPDQVFPKTAQIGPSVFVALEFNSTHKDKDCRFHFSFSHIADGGNGIGTEDIFQLKSGGIDETLTFNKQPTLEADPVAKFKLSGSMIVDGTPGSHEFYPFVTRADFPCPTANTGWAIRSSNGSSSNWSWNHGLIVEVLGDNPWVNGDVY</sequence>
<reference evidence="2 3" key="1">
    <citation type="submission" date="2024-02" db="EMBL/GenBank/DDBJ databases">
        <title>Discinaceae phylogenomics.</title>
        <authorList>
            <person name="Dirks A.C."/>
            <person name="James T.Y."/>
        </authorList>
    </citation>
    <scope>NUCLEOTIDE SEQUENCE [LARGE SCALE GENOMIC DNA]</scope>
    <source>
        <strain evidence="2 3">ACD0624</strain>
    </source>
</reference>
<evidence type="ECO:0008006" key="4">
    <source>
        <dbReference type="Google" id="ProtNLM"/>
    </source>
</evidence>
<protein>
    <recommendedName>
        <fullName evidence="4">Ubiquitin 3 binding protein But2 C-terminal domain-containing protein</fullName>
    </recommendedName>
</protein>
<evidence type="ECO:0000313" key="2">
    <source>
        <dbReference type="EMBL" id="KAL0634764.1"/>
    </source>
</evidence>
<comment type="caution">
    <text evidence="2">The sequence shown here is derived from an EMBL/GenBank/DDBJ whole genome shotgun (WGS) entry which is preliminary data.</text>
</comment>
<feature type="chain" id="PRO_5047168498" description="Ubiquitin 3 binding protein But2 C-terminal domain-containing protein" evidence="1">
    <location>
        <begin position="20"/>
        <end position="233"/>
    </location>
</feature>